<reference evidence="2 3" key="1">
    <citation type="submission" date="2011-02" db="EMBL/GenBank/DDBJ databases">
        <title>The Genome Sequence of Sphaeroforma arctica JP610.</title>
        <authorList>
            <consortium name="The Broad Institute Genome Sequencing Platform"/>
            <person name="Russ C."/>
            <person name="Cuomo C."/>
            <person name="Young S.K."/>
            <person name="Zeng Q."/>
            <person name="Gargeya S."/>
            <person name="Alvarado L."/>
            <person name="Berlin A."/>
            <person name="Chapman S.B."/>
            <person name="Chen Z."/>
            <person name="Freedman E."/>
            <person name="Gellesch M."/>
            <person name="Goldberg J."/>
            <person name="Griggs A."/>
            <person name="Gujja S."/>
            <person name="Heilman E."/>
            <person name="Heiman D."/>
            <person name="Howarth C."/>
            <person name="Mehta T."/>
            <person name="Neiman D."/>
            <person name="Pearson M."/>
            <person name="Roberts A."/>
            <person name="Saif S."/>
            <person name="Shea T."/>
            <person name="Shenoy N."/>
            <person name="Sisk P."/>
            <person name="Stolte C."/>
            <person name="Sykes S."/>
            <person name="White J."/>
            <person name="Yandava C."/>
            <person name="Burger G."/>
            <person name="Gray M.W."/>
            <person name="Holland P.W.H."/>
            <person name="King N."/>
            <person name="Lang F.B.F."/>
            <person name="Roger A.J."/>
            <person name="Ruiz-Trillo I."/>
            <person name="Haas B."/>
            <person name="Nusbaum C."/>
            <person name="Birren B."/>
        </authorList>
    </citation>
    <scope>NUCLEOTIDE SEQUENCE [LARGE SCALE GENOMIC DNA]</scope>
    <source>
        <strain evidence="2 3">JP610</strain>
    </source>
</reference>
<keyword evidence="3" id="KW-1185">Reference proteome</keyword>
<dbReference type="GeneID" id="25915660"/>
<dbReference type="AlphaFoldDB" id="A0A0L0F6U5"/>
<accession>A0A0L0F6U5</accession>
<sequence length="138" mass="14881">MHHQHQTLGLVVGHVSRILGPAHAPRCPKIQRAPTSTNTGSHTPHGGAPPHRASAVGTSTRTQQVSGNNFRPRVSLVDGDDQMPDSTPAEVGESEVMHIHDLVDESYVDSEDKLVEAAQGPADWEERQVQIEMLGCLS</sequence>
<evidence type="ECO:0000256" key="1">
    <source>
        <dbReference type="SAM" id="MobiDB-lite"/>
    </source>
</evidence>
<evidence type="ECO:0000313" key="2">
    <source>
        <dbReference type="EMBL" id="KNC72291.1"/>
    </source>
</evidence>
<dbReference type="RefSeq" id="XP_014146193.1">
    <property type="nucleotide sequence ID" value="XM_014290718.1"/>
</dbReference>
<feature type="compositionally biased region" description="Polar residues" evidence="1">
    <location>
        <begin position="33"/>
        <end position="42"/>
    </location>
</feature>
<proteinExistence type="predicted"/>
<evidence type="ECO:0000313" key="3">
    <source>
        <dbReference type="Proteomes" id="UP000054560"/>
    </source>
</evidence>
<feature type="region of interest" description="Disordered" evidence="1">
    <location>
        <begin position="25"/>
        <end position="95"/>
    </location>
</feature>
<gene>
    <name evidence="2" type="ORF">SARC_15156</name>
</gene>
<dbReference type="EMBL" id="KQ247293">
    <property type="protein sequence ID" value="KNC72291.1"/>
    <property type="molecule type" value="Genomic_DNA"/>
</dbReference>
<organism evidence="2 3">
    <name type="scientific">Sphaeroforma arctica JP610</name>
    <dbReference type="NCBI Taxonomy" id="667725"/>
    <lineage>
        <taxon>Eukaryota</taxon>
        <taxon>Ichthyosporea</taxon>
        <taxon>Ichthyophonida</taxon>
        <taxon>Sphaeroforma</taxon>
    </lineage>
</organism>
<feature type="compositionally biased region" description="Polar residues" evidence="1">
    <location>
        <begin position="56"/>
        <end position="69"/>
    </location>
</feature>
<dbReference type="Proteomes" id="UP000054560">
    <property type="component" value="Unassembled WGS sequence"/>
</dbReference>
<protein>
    <submittedName>
        <fullName evidence="2">Uncharacterized protein</fullName>
    </submittedName>
</protein>
<name>A0A0L0F6U5_9EUKA</name>